<feature type="transmembrane region" description="Helical" evidence="1">
    <location>
        <begin position="21"/>
        <end position="39"/>
    </location>
</feature>
<organism evidence="2 3">
    <name type="scientific">Saccharothrix carnea</name>
    <dbReference type="NCBI Taxonomy" id="1280637"/>
    <lineage>
        <taxon>Bacteria</taxon>
        <taxon>Bacillati</taxon>
        <taxon>Actinomycetota</taxon>
        <taxon>Actinomycetes</taxon>
        <taxon>Pseudonocardiales</taxon>
        <taxon>Pseudonocardiaceae</taxon>
        <taxon>Saccharothrix</taxon>
    </lineage>
</organism>
<gene>
    <name evidence="2" type="ORF">B0I31_11671</name>
</gene>
<keyword evidence="3" id="KW-1185">Reference proteome</keyword>
<dbReference type="Proteomes" id="UP000241118">
    <property type="component" value="Unassembled WGS sequence"/>
</dbReference>
<accession>A0A2P8I0K9</accession>
<name>A0A2P8I0K9_SACCR</name>
<comment type="caution">
    <text evidence="2">The sequence shown here is derived from an EMBL/GenBank/DDBJ whole genome shotgun (WGS) entry which is preliminary data.</text>
</comment>
<keyword evidence="1" id="KW-0812">Transmembrane</keyword>
<evidence type="ECO:0000313" key="2">
    <source>
        <dbReference type="EMBL" id="PSL51995.1"/>
    </source>
</evidence>
<proteinExistence type="predicted"/>
<feature type="transmembrane region" description="Helical" evidence="1">
    <location>
        <begin position="86"/>
        <end position="105"/>
    </location>
</feature>
<dbReference type="EMBL" id="PYAX01000016">
    <property type="protein sequence ID" value="PSL51995.1"/>
    <property type="molecule type" value="Genomic_DNA"/>
</dbReference>
<evidence type="ECO:0008006" key="4">
    <source>
        <dbReference type="Google" id="ProtNLM"/>
    </source>
</evidence>
<keyword evidence="1" id="KW-1133">Transmembrane helix</keyword>
<evidence type="ECO:0000313" key="3">
    <source>
        <dbReference type="Proteomes" id="UP000241118"/>
    </source>
</evidence>
<protein>
    <recommendedName>
        <fullName evidence="4">Integral membrane protein</fullName>
    </recommendedName>
</protein>
<keyword evidence="1" id="KW-0472">Membrane</keyword>
<feature type="transmembrane region" description="Helical" evidence="1">
    <location>
        <begin position="111"/>
        <end position="128"/>
    </location>
</feature>
<evidence type="ECO:0000256" key="1">
    <source>
        <dbReference type="SAM" id="Phobius"/>
    </source>
</evidence>
<feature type="transmembrane region" description="Helical" evidence="1">
    <location>
        <begin position="59"/>
        <end position="79"/>
    </location>
</feature>
<reference evidence="2 3" key="1">
    <citation type="submission" date="2018-03" db="EMBL/GenBank/DDBJ databases">
        <title>Genomic Encyclopedia of Type Strains, Phase III (KMG-III): the genomes of soil and plant-associated and newly described type strains.</title>
        <authorList>
            <person name="Whitman W."/>
        </authorList>
    </citation>
    <scope>NUCLEOTIDE SEQUENCE [LARGE SCALE GENOMIC DNA]</scope>
    <source>
        <strain evidence="2 3">CGMCC 4.7097</strain>
    </source>
</reference>
<sequence>MTDEIEYRQESMPLGLKVVRGLLWFQAVSNFVATIALTAEVVEGAGRGRDEVADVLPGLVGALVAFLMVAVLTVCALGISWRTRRVRTTIIVFQAVNLVAGVVAVFTSDPVYALIGVGLAALILVLINRRDVEAWFDL</sequence>
<dbReference type="AlphaFoldDB" id="A0A2P8I0K9"/>